<dbReference type="Gene3D" id="3.30.70.141">
    <property type="entry name" value="Nucleoside diphosphate kinase-like domain"/>
    <property type="match status" value="1"/>
</dbReference>
<evidence type="ECO:0000256" key="1">
    <source>
        <dbReference type="ARBA" id="ARBA00001946"/>
    </source>
</evidence>
<dbReference type="CDD" id="cd04413">
    <property type="entry name" value="NDPk_I"/>
    <property type="match status" value="1"/>
</dbReference>
<evidence type="ECO:0000256" key="6">
    <source>
        <dbReference type="PROSITE-ProRule" id="PRU00706"/>
    </source>
</evidence>
<dbReference type="PROSITE" id="PS51374">
    <property type="entry name" value="NDPK_LIKE"/>
    <property type="match status" value="1"/>
</dbReference>
<dbReference type="InterPro" id="IPR036850">
    <property type="entry name" value="NDK-like_dom_sf"/>
</dbReference>
<name>A0A0G1IED6_9BACT</name>
<reference evidence="8 9" key="1">
    <citation type="journal article" date="2015" name="Nature">
        <title>rRNA introns, odd ribosomes, and small enigmatic genomes across a large radiation of phyla.</title>
        <authorList>
            <person name="Brown C.T."/>
            <person name="Hug L.A."/>
            <person name="Thomas B.C."/>
            <person name="Sharon I."/>
            <person name="Castelle C.J."/>
            <person name="Singh A."/>
            <person name="Wilkins M.J."/>
            <person name="Williams K.H."/>
            <person name="Banfield J.F."/>
        </authorList>
    </citation>
    <scope>NUCLEOTIDE SEQUENCE [LARGE SCALE GENOMIC DNA]</scope>
</reference>
<dbReference type="GO" id="GO:0004550">
    <property type="term" value="F:nucleoside diphosphate kinase activity"/>
    <property type="evidence" value="ECO:0007669"/>
    <property type="project" value="UniProtKB-EC"/>
</dbReference>
<comment type="similarity">
    <text evidence="2 6">Belongs to the NDK family.</text>
</comment>
<protein>
    <recommendedName>
        <fullName evidence="3">nucleoside-diphosphate kinase</fullName>
        <ecNumber evidence="3">2.7.4.6</ecNumber>
    </recommendedName>
</protein>
<dbReference type="Proteomes" id="UP000033977">
    <property type="component" value="Unassembled WGS sequence"/>
</dbReference>
<dbReference type="AlphaFoldDB" id="A0A0G1IED6"/>
<evidence type="ECO:0000313" key="8">
    <source>
        <dbReference type="EMBL" id="KKT57168.1"/>
    </source>
</evidence>
<evidence type="ECO:0000256" key="5">
    <source>
        <dbReference type="ARBA" id="ARBA00022777"/>
    </source>
</evidence>
<keyword evidence="4" id="KW-0808">Transferase</keyword>
<dbReference type="PANTHER" id="PTHR11349">
    <property type="entry name" value="NUCLEOSIDE DIPHOSPHATE KINASE"/>
    <property type="match status" value="1"/>
</dbReference>
<evidence type="ECO:0000256" key="3">
    <source>
        <dbReference type="ARBA" id="ARBA00012966"/>
    </source>
</evidence>
<comment type="caution">
    <text evidence="8">The sequence shown here is derived from an EMBL/GenBank/DDBJ whole genome shotgun (WGS) entry which is preliminary data.</text>
</comment>
<sequence>MAKPQDERTLVLVKPDGVIRGLIGETILRFEKRGLKIIALKMVWPTSEHIDQHYPSHNEWFSNVGSRTSEFFKNKNIDVKEHFGTENAVEIGKQVKDWLLDYMTVGPVVAMVIEGMHAITTVRKLVGHTYPIEALPGTIRGDFSVDTPSAANVEKRVVKNIVHASGNEDEAMHEIEHWFSPEEIHHYKRADEHIMF</sequence>
<dbReference type="InterPro" id="IPR034907">
    <property type="entry name" value="NDK-like_dom"/>
</dbReference>
<evidence type="ECO:0000313" key="9">
    <source>
        <dbReference type="Proteomes" id="UP000033977"/>
    </source>
</evidence>
<evidence type="ECO:0000256" key="4">
    <source>
        <dbReference type="ARBA" id="ARBA00022679"/>
    </source>
</evidence>
<feature type="domain" description="Nucleoside diphosphate kinase-like" evidence="7">
    <location>
        <begin position="6"/>
        <end position="186"/>
    </location>
</feature>
<comment type="caution">
    <text evidence="6">Lacks conserved residue(s) required for the propagation of feature annotation.</text>
</comment>
<proteinExistence type="inferred from homology"/>
<keyword evidence="5 8" id="KW-0418">Kinase</keyword>
<gene>
    <name evidence="8" type="ORF">UW49_C0007G0048</name>
</gene>
<evidence type="ECO:0000259" key="7">
    <source>
        <dbReference type="SMART" id="SM00562"/>
    </source>
</evidence>
<evidence type="ECO:0000256" key="2">
    <source>
        <dbReference type="ARBA" id="ARBA00008142"/>
    </source>
</evidence>
<accession>A0A0G1IED6</accession>
<comment type="cofactor">
    <cofactor evidence="1">
        <name>Mg(2+)</name>
        <dbReference type="ChEBI" id="CHEBI:18420"/>
    </cofactor>
</comment>
<dbReference type="SMART" id="SM00562">
    <property type="entry name" value="NDK"/>
    <property type="match status" value="1"/>
</dbReference>
<organism evidence="8 9">
    <name type="scientific">Candidatus Giovannonibacteria bacterium GW2011_GWB1_44_23</name>
    <dbReference type="NCBI Taxonomy" id="1618652"/>
    <lineage>
        <taxon>Bacteria</taxon>
        <taxon>Candidatus Giovannoniibacteriota</taxon>
    </lineage>
</organism>
<dbReference type="Pfam" id="PF00334">
    <property type="entry name" value="NDK"/>
    <property type="match status" value="2"/>
</dbReference>
<dbReference type="SUPFAM" id="SSF54919">
    <property type="entry name" value="Nucleoside diphosphate kinase, NDK"/>
    <property type="match status" value="1"/>
</dbReference>
<dbReference type="EMBL" id="LCIN01000007">
    <property type="protein sequence ID" value="KKT57168.1"/>
    <property type="molecule type" value="Genomic_DNA"/>
</dbReference>
<dbReference type="PATRIC" id="fig|1618652.3.peg.522"/>
<dbReference type="EC" id="2.7.4.6" evidence="3"/>